<name>A0A8A1M2C4_AJECA</name>
<dbReference type="VEuPathDB" id="FungiDB:I7I51_05427"/>
<reference evidence="2" key="1">
    <citation type="submission" date="2021-01" db="EMBL/GenBank/DDBJ databases">
        <title>Chromosome-level genome assembly of a human fungal pathogen reveals clustering of transcriptionally co-regulated genes.</title>
        <authorList>
            <person name="Voorhies M."/>
            <person name="Cohen S."/>
            <person name="Shea T.P."/>
            <person name="Petrus S."/>
            <person name="Munoz J.F."/>
            <person name="Poplawski S."/>
            <person name="Goldman W.E."/>
            <person name="Michael T."/>
            <person name="Cuomo C.A."/>
            <person name="Sil A."/>
            <person name="Beyhan S."/>
        </authorList>
    </citation>
    <scope>NUCLEOTIDE SEQUENCE</scope>
    <source>
        <strain evidence="2">WU24</strain>
    </source>
</reference>
<dbReference type="AlphaFoldDB" id="A0A8A1M2C4"/>
<sequence>MLTSYMTIMVFRDQQSADSGPYSSSHTSVKGNSKGSKPRALDRALSNGVRCVVLLRGTTSHTRIVIGVPDGVSLTPERPLSISEMSSGSWPTLEGLLEQENFLVHVCQWKDGKRQRAVILRFGRGFETALPEPHSTLTVSLNNRSNVAPRGRCLRRIE</sequence>
<gene>
    <name evidence="2" type="ORF">I7I51_05427</name>
</gene>
<dbReference type="Proteomes" id="UP000663671">
    <property type="component" value="Chromosome 4"/>
</dbReference>
<dbReference type="EMBL" id="CP069110">
    <property type="protein sequence ID" value="QSS60626.1"/>
    <property type="molecule type" value="Genomic_DNA"/>
</dbReference>
<protein>
    <submittedName>
        <fullName evidence="2">Uncharacterized protein</fullName>
    </submittedName>
</protein>
<evidence type="ECO:0000313" key="3">
    <source>
        <dbReference type="Proteomes" id="UP000663671"/>
    </source>
</evidence>
<feature type="compositionally biased region" description="Polar residues" evidence="1">
    <location>
        <begin position="16"/>
        <end position="35"/>
    </location>
</feature>
<proteinExistence type="predicted"/>
<organism evidence="2 3">
    <name type="scientific">Ajellomyces capsulatus</name>
    <name type="common">Darling's disease fungus</name>
    <name type="synonym">Histoplasma capsulatum</name>
    <dbReference type="NCBI Taxonomy" id="5037"/>
    <lineage>
        <taxon>Eukaryota</taxon>
        <taxon>Fungi</taxon>
        <taxon>Dikarya</taxon>
        <taxon>Ascomycota</taxon>
        <taxon>Pezizomycotina</taxon>
        <taxon>Eurotiomycetes</taxon>
        <taxon>Eurotiomycetidae</taxon>
        <taxon>Onygenales</taxon>
        <taxon>Ajellomycetaceae</taxon>
        <taxon>Histoplasma</taxon>
    </lineage>
</organism>
<accession>A0A8A1M2C4</accession>
<dbReference type="OrthoDB" id="10330283at2759"/>
<evidence type="ECO:0000313" key="2">
    <source>
        <dbReference type="EMBL" id="QSS60626.1"/>
    </source>
</evidence>
<evidence type="ECO:0000256" key="1">
    <source>
        <dbReference type="SAM" id="MobiDB-lite"/>
    </source>
</evidence>
<feature type="region of interest" description="Disordered" evidence="1">
    <location>
        <begin position="16"/>
        <end position="40"/>
    </location>
</feature>